<dbReference type="InterPro" id="IPR003660">
    <property type="entry name" value="HAMP_dom"/>
</dbReference>
<dbReference type="Pfam" id="PF05228">
    <property type="entry name" value="CHASE4"/>
    <property type="match status" value="1"/>
</dbReference>
<keyword evidence="1" id="KW-0472">Membrane</keyword>
<dbReference type="InterPro" id="IPR007892">
    <property type="entry name" value="CHASE4"/>
</dbReference>
<dbReference type="CDD" id="cd01949">
    <property type="entry name" value="GGDEF"/>
    <property type="match status" value="1"/>
</dbReference>
<dbReference type="InterPro" id="IPR001610">
    <property type="entry name" value="PAC"/>
</dbReference>
<dbReference type="SMART" id="SM00267">
    <property type="entry name" value="GGDEF"/>
    <property type="match status" value="1"/>
</dbReference>
<dbReference type="SUPFAM" id="SSF55785">
    <property type="entry name" value="PYP-like sensor domain (PAS domain)"/>
    <property type="match status" value="1"/>
</dbReference>
<dbReference type="InterPro" id="IPR052163">
    <property type="entry name" value="DGC-Regulatory_Protein"/>
</dbReference>
<feature type="domain" description="PAC" evidence="3">
    <location>
        <begin position="433"/>
        <end position="485"/>
    </location>
</feature>
<comment type="caution">
    <text evidence="6">The sequence shown here is derived from an EMBL/GenBank/DDBJ whole genome shotgun (WGS) entry which is preliminary data.</text>
</comment>
<protein>
    <submittedName>
        <fullName evidence="6">Diguanylate cyclase</fullName>
    </submittedName>
</protein>
<feature type="domain" description="HAMP" evidence="4">
    <location>
        <begin position="310"/>
        <end position="362"/>
    </location>
</feature>
<keyword evidence="1" id="KW-1133">Transmembrane helix</keyword>
<gene>
    <name evidence="6" type="ORF">JFY56_16700</name>
</gene>
<dbReference type="InterPro" id="IPR043128">
    <property type="entry name" value="Rev_trsase/Diguanyl_cyclase"/>
</dbReference>
<evidence type="ECO:0000259" key="2">
    <source>
        <dbReference type="PROSITE" id="PS50112"/>
    </source>
</evidence>
<dbReference type="PROSITE" id="PS50113">
    <property type="entry name" value="PAC"/>
    <property type="match status" value="1"/>
</dbReference>
<evidence type="ECO:0000259" key="4">
    <source>
        <dbReference type="PROSITE" id="PS50885"/>
    </source>
</evidence>
<dbReference type="Gene3D" id="3.30.450.20">
    <property type="entry name" value="PAS domain"/>
    <property type="match status" value="1"/>
</dbReference>
<proteinExistence type="predicted"/>
<dbReference type="SMART" id="SM00086">
    <property type="entry name" value="PAC"/>
    <property type="match status" value="1"/>
</dbReference>
<name>A0ABS3TT66_9PSED</name>
<dbReference type="Pfam" id="PF00672">
    <property type="entry name" value="HAMP"/>
    <property type="match status" value="1"/>
</dbReference>
<keyword evidence="1" id="KW-0812">Transmembrane</keyword>
<dbReference type="PROSITE" id="PS50885">
    <property type="entry name" value="HAMP"/>
    <property type="match status" value="1"/>
</dbReference>
<dbReference type="Gene3D" id="6.10.340.10">
    <property type="match status" value="1"/>
</dbReference>
<keyword evidence="7" id="KW-1185">Reference proteome</keyword>
<dbReference type="InterPro" id="IPR029787">
    <property type="entry name" value="Nucleotide_cyclase"/>
</dbReference>
<dbReference type="SMART" id="SM00304">
    <property type="entry name" value="HAMP"/>
    <property type="match status" value="1"/>
</dbReference>
<dbReference type="NCBIfam" id="TIGR00229">
    <property type="entry name" value="sensory_box"/>
    <property type="match status" value="1"/>
</dbReference>
<dbReference type="PANTHER" id="PTHR46663">
    <property type="entry name" value="DIGUANYLATE CYCLASE DGCT-RELATED"/>
    <property type="match status" value="1"/>
</dbReference>
<dbReference type="PROSITE" id="PS50112">
    <property type="entry name" value="PAS"/>
    <property type="match status" value="1"/>
</dbReference>
<evidence type="ECO:0000313" key="7">
    <source>
        <dbReference type="Proteomes" id="UP000669060"/>
    </source>
</evidence>
<dbReference type="InterPro" id="IPR000014">
    <property type="entry name" value="PAS"/>
</dbReference>
<dbReference type="Gene3D" id="3.30.70.270">
    <property type="match status" value="1"/>
</dbReference>
<dbReference type="InterPro" id="IPR000160">
    <property type="entry name" value="GGDEF_dom"/>
</dbReference>
<dbReference type="PROSITE" id="PS50887">
    <property type="entry name" value="GGDEF"/>
    <property type="match status" value="1"/>
</dbReference>
<dbReference type="NCBIfam" id="TIGR00254">
    <property type="entry name" value="GGDEF"/>
    <property type="match status" value="1"/>
</dbReference>
<dbReference type="Pfam" id="PF00989">
    <property type="entry name" value="PAS"/>
    <property type="match status" value="1"/>
</dbReference>
<sequence>MNLRKRLFCLALPLLLLTLLVIGAMSQAILLTRFDANDRQQLRGEANSIAVQLDNMITRSQNVLRASAWSNRLYMDIQYQSDPRSRYEFLDIDTVRNQDFHFELIFDNQGRAHATQWVPPDLDNLLPGPRQPTMEDLQRGVLEHIRKIGLVVGRRDSSGATAQMVLIEGVPTVLLSSPISNDNGTATPVGVMVAGRFLGTQRLNLLRHLISGDLQFLPVQTDAAQHWLPISSREFLHSVDIKIGPPHATAQQQHVDLQFSNHRHEPELLIRIVQPREFYENGKRAIWLFVGLASVAALFSLLLVYIGLERWVLLRVRRLNREVASIDPHDVRPILSITGDDEISQMTRGLNRMLEQLSRSELRGQAVLDSIKESYFEIDTEGRIVHVNRALQRLTGFTQEQLVGRPYNELLTQVKDQLAIDEVLQRLRVKPLENFRLRVKGRDGALRWLEASCSAAQDSSGAVIGIRGFLRDISDQVVYQNQLLDLAYRDPLTGLGNRKAFDENLEQQLAGAATSAETTALLFLDLDHFKDANDRHGHDLGDQLLRTVAERLRSNLRGPDKCFRLGGDEFTVILQQSDEQSAMALGERLRRALCAPYQFDGICIDFISPSIGVALHPRHATAAEALVKAADSAMYMAKRRRNCCCLYDEDAAPATATGASAG</sequence>
<feature type="domain" description="PAS" evidence="2">
    <location>
        <begin position="360"/>
        <end position="426"/>
    </location>
</feature>
<dbReference type="Pfam" id="PF00990">
    <property type="entry name" value="GGDEF"/>
    <property type="match status" value="1"/>
</dbReference>
<organism evidence="6 7">
    <name type="scientific">Pseudomonas schmalbachii</name>
    <dbReference type="NCBI Taxonomy" id="2816993"/>
    <lineage>
        <taxon>Bacteria</taxon>
        <taxon>Pseudomonadati</taxon>
        <taxon>Pseudomonadota</taxon>
        <taxon>Gammaproteobacteria</taxon>
        <taxon>Pseudomonadales</taxon>
        <taxon>Pseudomonadaceae</taxon>
        <taxon>Pseudomonas</taxon>
    </lineage>
</organism>
<dbReference type="SMART" id="SM00091">
    <property type="entry name" value="PAS"/>
    <property type="match status" value="1"/>
</dbReference>
<dbReference type="CDD" id="cd00130">
    <property type="entry name" value="PAS"/>
    <property type="match status" value="1"/>
</dbReference>
<dbReference type="EMBL" id="JAELYA010000006">
    <property type="protein sequence ID" value="MBO3276866.1"/>
    <property type="molecule type" value="Genomic_DNA"/>
</dbReference>
<feature type="domain" description="GGDEF" evidence="5">
    <location>
        <begin position="517"/>
        <end position="649"/>
    </location>
</feature>
<reference evidence="6 7" key="1">
    <citation type="submission" date="2020-12" db="EMBL/GenBank/DDBJ databases">
        <title>Pseudomonas schmalbachii sp. nov. isolated from millipede gut.</title>
        <authorList>
            <person name="Shelomi M."/>
        </authorList>
    </citation>
    <scope>NUCLEOTIDE SEQUENCE [LARGE SCALE GENOMIC DNA]</scope>
    <source>
        <strain evidence="6 7">Milli4</strain>
    </source>
</reference>
<dbReference type="PANTHER" id="PTHR46663:SF4">
    <property type="entry name" value="DIGUANYLATE CYCLASE DGCT-RELATED"/>
    <property type="match status" value="1"/>
</dbReference>
<dbReference type="SUPFAM" id="SSF55073">
    <property type="entry name" value="Nucleotide cyclase"/>
    <property type="match status" value="1"/>
</dbReference>
<dbReference type="InterPro" id="IPR013767">
    <property type="entry name" value="PAS_fold"/>
</dbReference>
<feature type="transmembrane region" description="Helical" evidence="1">
    <location>
        <begin position="285"/>
        <end position="308"/>
    </location>
</feature>
<evidence type="ECO:0000256" key="1">
    <source>
        <dbReference type="SAM" id="Phobius"/>
    </source>
</evidence>
<accession>A0ABS3TT66</accession>
<evidence type="ECO:0000313" key="6">
    <source>
        <dbReference type="EMBL" id="MBO3276866.1"/>
    </source>
</evidence>
<dbReference type="InterPro" id="IPR000700">
    <property type="entry name" value="PAS-assoc_C"/>
</dbReference>
<evidence type="ECO:0000259" key="3">
    <source>
        <dbReference type="PROSITE" id="PS50113"/>
    </source>
</evidence>
<dbReference type="RefSeq" id="WP_208315048.1">
    <property type="nucleotide sequence ID" value="NZ_JAELYA010000006.1"/>
</dbReference>
<dbReference type="Proteomes" id="UP000669060">
    <property type="component" value="Unassembled WGS sequence"/>
</dbReference>
<dbReference type="InterPro" id="IPR035965">
    <property type="entry name" value="PAS-like_dom_sf"/>
</dbReference>
<evidence type="ECO:0000259" key="5">
    <source>
        <dbReference type="PROSITE" id="PS50887"/>
    </source>
</evidence>